<accession>A0A0K0DIE7</accession>
<dbReference type="Pfam" id="PF23032">
    <property type="entry name" value="GBD_ELAPOR1-like_3rd"/>
    <property type="match status" value="1"/>
</dbReference>
<dbReference type="InterPro" id="IPR056609">
    <property type="entry name" value="Elapor1-like_3rd"/>
</dbReference>
<dbReference type="WBParaSite" id="ACAC_0001106401-mRNA-1">
    <property type="protein sequence ID" value="ACAC_0001106401-mRNA-1"/>
    <property type="gene ID" value="ACAC_0001106401"/>
</dbReference>
<dbReference type="STRING" id="6313.A0A0K0DIE7"/>
<evidence type="ECO:0000259" key="1">
    <source>
        <dbReference type="Pfam" id="PF23032"/>
    </source>
</evidence>
<reference evidence="3" key="2">
    <citation type="submission" date="2017-02" db="UniProtKB">
        <authorList>
            <consortium name="WormBaseParasite"/>
        </authorList>
    </citation>
    <scope>IDENTIFICATION</scope>
</reference>
<proteinExistence type="predicted"/>
<dbReference type="Proteomes" id="UP000035642">
    <property type="component" value="Unassembled WGS sequence"/>
</dbReference>
<dbReference type="InterPro" id="IPR039181">
    <property type="entry name" value="Elapor1/2"/>
</dbReference>
<name>A0A0K0DIE7_ANGCA</name>
<sequence length="274" mass="31516">MSRVPVSWCRRCDASDYTFAYTECAADGSRWRVALPLHTNACEGQYSLGGGARFEEFYTLPTGFSVENFVGNAMQFDDVERSRTDPCPSESGCFAPGIPWNPVVNDSCPWFVIYTYRVSPDEHSAVYSKVHIERSDFIFIIRRSRTGWIVRDSELLYIPSPCVSRLSFSAQLVRPGYAEFSYRMPKNNRALSLHVEAQNQQCQSYRCTDWKPAGLFLIRKYASLNLLPYTYQLLDCSFPIQGVEFDPRTIRKNAYVLTYSTRHVAAMLYYAQYE</sequence>
<dbReference type="PANTHER" id="PTHR22727">
    <property type="entry name" value="PROTEIN CBG13728"/>
    <property type="match status" value="1"/>
</dbReference>
<dbReference type="AlphaFoldDB" id="A0A0K0DIE7"/>
<evidence type="ECO:0000313" key="2">
    <source>
        <dbReference type="Proteomes" id="UP000035642"/>
    </source>
</evidence>
<keyword evidence="2" id="KW-1185">Reference proteome</keyword>
<dbReference type="PANTHER" id="PTHR22727:SF15">
    <property type="entry name" value="MRH DOMAIN-CONTAINING PROTEIN"/>
    <property type="match status" value="1"/>
</dbReference>
<reference evidence="2" key="1">
    <citation type="submission" date="2012-09" db="EMBL/GenBank/DDBJ databases">
        <authorList>
            <person name="Martin A.A."/>
        </authorList>
    </citation>
    <scope>NUCLEOTIDE SEQUENCE</scope>
</reference>
<organism evidence="2 3">
    <name type="scientific">Angiostrongylus cantonensis</name>
    <name type="common">Rat lungworm</name>
    <dbReference type="NCBI Taxonomy" id="6313"/>
    <lineage>
        <taxon>Eukaryota</taxon>
        <taxon>Metazoa</taxon>
        <taxon>Ecdysozoa</taxon>
        <taxon>Nematoda</taxon>
        <taxon>Chromadorea</taxon>
        <taxon>Rhabditida</taxon>
        <taxon>Rhabditina</taxon>
        <taxon>Rhabditomorpha</taxon>
        <taxon>Strongyloidea</taxon>
        <taxon>Metastrongylidae</taxon>
        <taxon>Angiostrongylus</taxon>
    </lineage>
</organism>
<dbReference type="GO" id="GO:0016020">
    <property type="term" value="C:membrane"/>
    <property type="evidence" value="ECO:0007669"/>
    <property type="project" value="TreeGrafter"/>
</dbReference>
<evidence type="ECO:0000313" key="3">
    <source>
        <dbReference type="WBParaSite" id="ACAC_0001106401-mRNA-1"/>
    </source>
</evidence>
<feature type="domain" description="Elapor1-like galactose binding" evidence="1">
    <location>
        <begin position="144"/>
        <end position="207"/>
    </location>
</feature>
<protein>
    <submittedName>
        <fullName evidence="3">Laminin N-terminal domain-containing protein</fullName>
    </submittedName>
</protein>